<dbReference type="InterPro" id="IPR007163">
    <property type="entry name" value="VCA0040-like"/>
</dbReference>
<proteinExistence type="predicted"/>
<keyword evidence="2" id="KW-1133">Transmembrane helix</keyword>
<feature type="transmembrane region" description="Helical" evidence="2">
    <location>
        <begin position="101"/>
        <end position="119"/>
    </location>
</feature>
<evidence type="ECO:0000256" key="2">
    <source>
        <dbReference type="SAM" id="Phobius"/>
    </source>
</evidence>
<dbReference type="Pfam" id="PF04018">
    <property type="entry name" value="VCA0040-like"/>
    <property type="match status" value="1"/>
</dbReference>
<gene>
    <name evidence="3" type="ORF">EV380_0232</name>
</gene>
<dbReference type="AlphaFoldDB" id="A0A4Q8A9I2"/>
<feature type="transmembrane region" description="Helical" evidence="2">
    <location>
        <begin position="191"/>
        <end position="216"/>
    </location>
</feature>
<dbReference type="PANTHER" id="PTHR37308:SF1">
    <property type="entry name" value="POLYPRENYL-PHOSPHATE TRANSPORTER"/>
    <property type="match status" value="1"/>
</dbReference>
<feature type="transmembrane region" description="Helical" evidence="2">
    <location>
        <begin position="131"/>
        <end position="149"/>
    </location>
</feature>
<feature type="region of interest" description="Disordered" evidence="1">
    <location>
        <begin position="1"/>
        <end position="23"/>
    </location>
</feature>
<sequence>MSQRPVESEGAVTTPKQTPSLERRAAVPQVVANVLRGGLIGAVEVMPGVSGGTVALVVMIYERLIASASAAIAGFFLLATGLFRGAEVRRRGLNRLREVDWLLILPLVIGMGAAILTMSHVMESLVENHPTLMRAAFFGMVLVSLLIPIRMAGDWRVRDWLYFGVAGVVTAIAVSLPSAPLEITPLTIMGCAAIAVCALALPGLSGSFLLLALGMYEPTLEAVNNRDFGYLGLFLVGAATGGVVIVLGLRRLLRTRHHVTMVVVTGLMAGGLRALWPWQDEARNIVAVEPGSLWPAIALAVAGAALVGVGIWAEHRLSSRRA</sequence>
<comment type="caution">
    <text evidence="3">The sequence shown here is derived from an EMBL/GenBank/DDBJ whole genome shotgun (WGS) entry which is preliminary data.</text>
</comment>
<feature type="transmembrane region" description="Helical" evidence="2">
    <location>
        <begin position="161"/>
        <end position="179"/>
    </location>
</feature>
<dbReference type="PANTHER" id="PTHR37308">
    <property type="entry name" value="INTEGRAL MEMBRANE PROTEIN"/>
    <property type="match status" value="1"/>
</dbReference>
<protein>
    <submittedName>
        <fullName evidence="3">Putative membrane protein</fullName>
    </submittedName>
</protein>
<evidence type="ECO:0000313" key="4">
    <source>
        <dbReference type="Proteomes" id="UP000292685"/>
    </source>
</evidence>
<reference evidence="3 4" key="1">
    <citation type="submission" date="2019-02" db="EMBL/GenBank/DDBJ databases">
        <title>Sequencing the genomes of 1000 actinobacteria strains.</title>
        <authorList>
            <person name="Klenk H.-P."/>
        </authorList>
    </citation>
    <scope>NUCLEOTIDE SEQUENCE [LARGE SCALE GENOMIC DNA]</scope>
    <source>
        <strain evidence="3 4">DSM 17364</strain>
    </source>
</reference>
<organism evidence="3 4">
    <name type="scientific">Zhihengliuella halotolerans</name>
    <dbReference type="NCBI Taxonomy" id="370736"/>
    <lineage>
        <taxon>Bacteria</taxon>
        <taxon>Bacillati</taxon>
        <taxon>Actinomycetota</taxon>
        <taxon>Actinomycetes</taxon>
        <taxon>Micrococcales</taxon>
        <taxon>Micrococcaceae</taxon>
        <taxon>Zhihengliuella</taxon>
    </lineage>
</organism>
<dbReference type="EMBL" id="SHLA01000001">
    <property type="protein sequence ID" value="RZU60688.1"/>
    <property type="molecule type" value="Genomic_DNA"/>
</dbReference>
<feature type="transmembrane region" description="Helical" evidence="2">
    <location>
        <begin position="39"/>
        <end position="61"/>
    </location>
</feature>
<feature type="transmembrane region" description="Helical" evidence="2">
    <location>
        <begin position="293"/>
        <end position="313"/>
    </location>
</feature>
<feature type="transmembrane region" description="Helical" evidence="2">
    <location>
        <begin position="228"/>
        <end position="247"/>
    </location>
</feature>
<keyword evidence="2" id="KW-0812">Transmembrane</keyword>
<evidence type="ECO:0000256" key="1">
    <source>
        <dbReference type="SAM" id="MobiDB-lite"/>
    </source>
</evidence>
<accession>A0A4Q8A9I2</accession>
<keyword evidence="4" id="KW-1185">Reference proteome</keyword>
<dbReference type="Proteomes" id="UP000292685">
    <property type="component" value="Unassembled WGS sequence"/>
</dbReference>
<keyword evidence="2" id="KW-0472">Membrane</keyword>
<feature type="transmembrane region" description="Helical" evidence="2">
    <location>
        <begin position="68"/>
        <end position="86"/>
    </location>
</feature>
<dbReference type="OrthoDB" id="9793746at2"/>
<name>A0A4Q8A9I2_9MICC</name>
<evidence type="ECO:0000313" key="3">
    <source>
        <dbReference type="EMBL" id="RZU60688.1"/>
    </source>
</evidence>
<feature type="transmembrane region" description="Helical" evidence="2">
    <location>
        <begin position="259"/>
        <end position="278"/>
    </location>
</feature>